<dbReference type="Proteomes" id="UP000033980">
    <property type="component" value="Unassembled WGS sequence"/>
</dbReference>
<evidence type="ECO:0000259" key="4">
    <source>
        <dbReference type="Pfam" id="PF13439"/>
    </source>
</evidence>
<dbReference type="EMBL" id="LCFK01000004">
    <property type="protein sequence ID" value="KKS94721.1"/>
    <property type="molecule type" value="Genomic_DNA"/>
</dbReference>
<organism evidence="5 6">
    <name type="scientific">Candidatus Collierbacteria bacterium GW2011_GWC2_43_12</name>
    <dbReference type="NCBI Taxonomy" id="1618390"/>
    <lineage>
        <taxon>Bacteria</taxon>
        <taxon>Candidatus Collieribacteriota</taxon>
    </lineage>
</organism>
<dbReference type="InterPro" id="IPR001296">
    <property type="entry name" value="Glyco_trans_1"/>
</dbReference>
<dbReference type="PANTHER" id="PTHR46401:SF2">
    <property type="entry name" value="GLYCOSYLTRANSFERASE WBBK-RELATED"/>
    <property type="match status" value="1"/>
</dbReference>
<dbReference type="GO" id="GO:0016757">
    <property type="term" value="F:glycosyltransferase activity"/>
    <property type="evidence" value="ECO:0007669"/>
    <property type="project" value="InterPro"/>
</dbReference>
<evidence type="ECO:0000256" key="1">
    <source>
        <dbReference type="ARBA" id="ARBA00022679"/>
    </source>
</evidence>
<protein>
    <submittedName>
        <fullName evidence="5">Group 1 glycosyl transferase</fullName>
    </submittedName>
</protein>
<feature type="domain" description="Glycosyltransferase subfamily 4-like N-terminal" evidence="4">
    <location>
        <begin position="20"/>
        <end position="180"/>
    </location>
</feature>
<dbReference type="Gene3D" id="3.40.50.2000">
    <property type="entry name" value="Glycogen Phosphorylase B"/>
    <property type="match status" value="2"/>
</dbReference>
<evidence type="ECO:0000313" key="5">
    <source>
        <dbReference type="EMBL" id="KKS94721.1"/>
    </source>
</evidence>
<keyword evidence="2" id="KW-1133">Transmembrane helix</keyword>
<sequence>MLPSGHYSQYITGGLVQTKKVELLVYTDKDKKNLEITGHGRIIPVWTKSPAFISEIVNQLKTDKPDLVHFQHEINMYGGIFTAALFPLLLFITKLLGFKVVVTVHAAVYKKQVDTEFVRIFNQNPNIVRPFMLKLFFSYVYKLISLISDSIVVHTHLTKKIITSDYGVDEKKVNVIPAAIPEKPYNSGKKEPYFFYFGYMARRKGLGFALDGFKKYITKNPKTKFKLILAGGVIKGQEDSLTEITKMISSSGLQDKIVYKGFIEESEQDSLYEKAYCVIIPAVLSMGSSGPLYHANSYGKCIIATKIGHYLEDIDDGKTGILTDNSRWDEAFELVANNPHLVKKIEDNVYVKARSRSPLKTANQYLKIYASRL</sequence>
<keyword evidence="2" id="KW-0472">Membrane</keyword>
<dbReference type="InterPro" id="IPR028098">
    <property type="entry name" value="Glyco_trans_4-like_N"/>
</dbReference>
<feature type="domain" description="Glycosyl transferase family 1" evidence="3">
    <location>
        <begin position="185"/>
        <end position="335"/>
    </location>
</feature>
<keyword evidence="2" id="KW-0812">Transmembrane</keyword>
<dbReference type="Pfam" id="PF00534">
    <property type="entry name" value="Glycos_transf_1"/>
    <property type="match status" value="1"/>
</dbReference>
<reference evidence="5 6" key="1">
    <citation type="journal article" date="2015" name="Nature">
        <title>rRNA introns, odd ribosomes, and small enigmatic genomes across a large radiation of phyla.</title>
        <authorList>
            <person name="Brown C.T."/>
            <person name="Hug L.A."/>
            <person name="Thomas B.C."/>
            <person name="Sharon I."/>
            <person name="Castelle C.J."/>
            <person name="Singh A."/>
            <person name="Wilkins M.J."/>
            <person name="Williams K.H."/>
            <person name="Banfield J.F."/>
        </authorList>
    </citation>
    <scope>NUCLEOTIDE SEQUENCE [LARGE SCALE GENOMIC DNA]</scope>
</reference>
<evidence type="ECO:0000313" key="6">
    <source>
        <dbReference type="Proteomes" id="UP000033980"/>
    </source>
</evidence>
<keyword evidence="1 5" id="KW-0808">Transferase</keyword>
<dbReference type="PANTHER" id="PTHR46401">
    <property type="entry name" value="GLYCOSYLTRANSFERASE WBBK-RELATED"/>
    <property type="match status" value="1"/>
</dbReference>
<proteinExistence type="predicted"/>
<comment type="caution">
    <text evidence="5">The sequence shown here is derived from an EMBL/GenBank/DDBJ whole genome shotgun (WGS) entry which is preliminary data.</text>
</comment>
<dbReference type="SUPFAM" id="SSF53756">
    <property type="entry name" value="UDP-Glycosyltransferase/glycogen phosphorylase"/>
    <property type="match status" value="1"/>
</dbReference>
<evidence type="ECO:0000259" key="3">
    <source>
        <dbReference type="Pfam" id="PF00534"/>
    </source>
</evidence>
<dbReference type="CDD" id="cd03801">
    <property type="entry name" value="GT4_PimA-like"/>
    <property type="match status" value="1"/>
</dbReference>
<evidence type="ECO:0000256" key="2">
    <source>
        <dbReference type="SAM" id="Phobius"/>
    </source>
</evidence>
<feature type="transmembrane region" description="Helical" evidence="2">
    <location>
        <begin position="74"/>
        <end position="92"/>
    </location>
</feature>
<accession>A0A0G1FI11</accession>
<dbReference type="Pfam" id="PF13439">
    <property type="entry name" value="Glyco_transf_4"/>
    <property type="match status" value="1"/>
</dbReference>
<name>A0A0G1FI11_9BACT</name>
<dbReference type="AlphaFoldDB" id="A0A0G1FI11"/>
<gene>
    <name evidence="5" type="ORF">UV68_C0004G0003</name>
</gene>